<name>A0AA41QI73_9MICO</name>
<dbReference type="InterPro" id="IPR000073">
    <property type="entry name" value="AB_hydrolase_1"/>
</dbReference>
<sequence length="287" mass="30037">MTSPDQSSHDARAPRPGVVFVHGMRTSSAIWEQQLEHVRAAGHEAVAVDLPAHGALRDARFSMPGAFDALDDAAASLDPAAPVALVGLSLGGYTSLAWAARRTPVTDRLAGVLVSGCTTDPRGKPVAAYRELARRVVAGHAAVRTAGRSSLAWAESVRQAGGPWLLRPDGARLRGPASAPGGADLRTLTVAPGQAAGPYRPGWDVVTDALSHLAGRSSLTDVRALEVPVWFVNGARDTMRLEEQRHLAAARDGALVVVPGAGHDVNTDAPDAYNRVLTRALGDFARV</sequence>
<dbReference type="PANTHER" id="PTHR43689:SF8">
    <property type="entry name" value="ALPHA_BETA-HYDROLASES SUPERFAMILY PROTEIN"/>
    <property type="match status" value="1"/>
</dbReference>
<dbReference type="EMBL" id="JAKGSG010000062">
    <property type="protein sequence ID" value="MCF4123491.1"/>
    <property type="molecule type" value="Genomic_DNA"/>
</dbReference>
<dbReference type="PANTHER" id="PTHR43689">
    <property type="entry name" value="HYDROLASE"/>
    <property type="match status" value="1"/>
</dbReference>
<dbReference type="Gene3D" id="3.40.50.1820">
    <property type="entry name" value="alpha/beta hydrolase"/>
    <property type="match status" value="1"/>
</dbReference>
<dbReference type="AlphaFoldDB" id="A0AA41QI73"/>
<keyword evidence="3" id="KW-1185">Reference proteome</keyword>
<dbReference type="Pfam" id="PF12697">
    <property type="entry name" value="Abhydrolase_6"/>
    <property type="match status" value="1"/>
</dbReference>
<evidence type="ECO:0000313" key="3">
    <source>
        <dbReference type="Proteomes" id="UP001165405"/>
    </source>
</evidence>
<dbReference type="RefSeq" id="WP_236091244.1">
    <property type="nucleotide sequence ID" value="NZ_JAKGSG010000062.1"/>
</dbReference>
<accession>A0AA41QI73</accession>
<reference evidence="2" key="1">
    <citation type="submission" date="2022-01" db="EMBL/GenBank/DDBJ databases">
        <title>Antribacter sp. nov., isolated from Guizhou of China.</title>
        <authorList>
            <person name="Chengliang C."/>
            <person name="Ya Z."/>
        </authorList>
    </citation>
    <scope>NUCLEOTIDE SEQUENCE</scope>
    <source>
        <strain evidence="2">KLBMP 9083</strain>
    </source>
</reference>
<proteinExistence type="predicted"/>
<gene>
    <name evidence="2" type="ORF">L1785_21215</name>
</gene>
<keyword evidence="2" id="KW-0378">Hydrolase</keyword>
<dbReference type="GO" id="GO:0016787">
    <property type="term" value="F:hydrolase activity"/>
    <property type="evidence" value="ECO:0007669"/>
    <property type="project" value="UniProtKB-KW"/>
</dbReference>
<feature type="domain" description="AB hydrolase-1" evidence="1">
    <location>
        <begin position="18"/>
        <end position="275"/>
    </location>
</feature>
<dbReference type="InterPro" id="IPR029058">
    <property type="entry name" value="AB_hydrolase_fold"/>
</dbReference>
<evidence type="ECO:0000313" key="2">
    <source>
        <dbReference type="EMBL" id="MCF4123491.1"/>
    </source>
</evidence>
<dbReference type="Proteomes" id="UP001165405">
    <property type="component" value="Unassembled WGS sequence"/>
</dbReference>
<comment type="caution">
    <text evidence="2">The sequence shown here is derived from an EMBL/GenBank/DDBJ whole genome shotgun (WGS) entry which is preliminary data.</text>
</comment>
<organism evidence="2 3">
    <name type="scientific">Antribacter soli</name>
    <dbReference type="NCBI Taxonomy" id="2910976"/>
    <lineage>
        <taxon>Bacteria</taxon>
        <taxon>Bacillati</taxon>
        <taxon>Actinomycetota</taxon>
        <taxon>Actinomycetes</taxon>
        <taxon>Micrococcales</taxon>
        <taxon>Promicromonosporaceae</taxon>
        <taxon>Antribacter</taxon>
    </lineage>
</organism>
<protein>
    <submittedName>
        <fullName evidence="2">Alpha/beta hydrolase</fullName>
    </submittedName>
</protein>
<evidence type="ECO:0000259" key="1">
    <source>
        <dbReference type="Pfam" id="PF12697"/>
    </source>
</evidence>
<dbReference type="SUPFAM" id="SSF53474">
    <property type="entry name" value="alpha/beta-Hydrolases"/>
    <property type="match status" value="1"/>
</dbReference>